<evidence type="ECO:0000256" key="4">
    <source>
        <dbReference type="ARBA" id="ARBA00013036"/>
    </source>
</evidence>
<dbReference type="UniPathway" id="UPA00053">
    <property type="reaction ID" value="UER00090"/>
</dbReference>
<proteinExistence type="inferred from homology"/>
<keyword evidence="5" id="KW-0028">Amino-acid biosynthesis</keyword>
<organism evidence="9 10">
    <name type="scientific">Candidatus Carsonella ruddii</name>
    <name type="common">Diaphorina cf. continua</name>
    <dbReference type="NCBI Taxonomy" id="2661587"/>
    <lineage>
        <taxon>Bacteria</taxon>
        <taxon>Pseudomonadati</taxon>
        <taxon>Pseudomonadota</taxon>
        <taxon>Gammaproteobacteria</taxon>
        <taxon>Oceanospirillales</taxon>
        <taxon>Halomonadaceae</taxon>
        <taxon>Zymobacter group</taxon>
        <taxon>Candidatus Carsonella</taxon>
    </lineage>
</organism>
<dbReference type="PROSITE" id="PS00788">
    <property type="entry name" value="CHORISMATE_SYNTHASE_2"/>
    <property type="match status" value="1"/>
</dbReference>
<evidence type="ECO:0000313" key="10">
    <source>
        <dbReference type="Proteomes" id="UP000595596"/>
    </source>
</evidence>
<reference evidence="9 10" key="1">
    <citation type="journal article" date="2020" name="Genome Biol. Evol.">
        <title>Comparative Genomics Underlines Multiple Roles of Profftella, an Obligate Symbiont of Psyllids: Providing Toxins, Vitamins, and Carotenoids.</title>
        <authorList>
            <person name="Nakabachi A."/>
            <person name="Piel J."/>
            <person name="Malenovsky I."/>
            <person name="Hirose Y."/>
        </authorList>
    </citation>
    <scope>NUCLEOTIDE SEQUENCE [LARGE SCALE GENOMIC DNA]</scope>
    <source>
        <strain evidence="9 10">Dco</strain>
    </source>
</reference>
<gene>
    <name evidence="9" type="primary">aroC</name>
    <name evidence="9" type="ORF">CRDco_0900</name>
</gene>
<evidence type="ECO:0000256" key="7">
    <source>
        <dbReference type="ARBA" id="ARBA00023239"/>
    </source>
</evidence>
<dbReference type="PANTHER" id="PTHR21085:SF0">
    <property type="entry name" value="CHORISMATE SYNTHASE"/>
    <property type="match status" value="1"/>
</dbReference>
<dbReference type="EMBL" id="AP023214">
    <property type="protein sequence ID" value="BCG49312.1"/>
    <property type="molecule type" value="Genomic_DNA"/>
</dbReference>
<dbReference type="PROSITE" id="PS00789">
    <property type="entry name" value="CHORISMATE_SYNTHASE_3"/>
    <property type="match status" value="1"/>
</dbReference>
<keyword evidence="10" id="KW-1185">Reference proteome</keyword>
<dbReference type="NCBIfam" id="NF003793">
    <property type="entry name" value="PRK05382.1"/>
    <property type="match status" value="1"/>
</dbReference>
<keyword evidence="6" id="KW-0057">Aromatic amino acid biosynthesis</keyword>
<dbReference type="GO" id="GO:0008652">
    <property type="term" value="P:amino acid biosynthetic process"/>
    <property type="evidence" value="ECO:0007669"/>
    <property type="project" value="UniProtKB-KW"/>
</dbReference>
<dbReference type="GO" id="GO:0010181">
    <property type="term" value="F:FMN binding"/>
    <property type="evidence" value="ECO:0007669"/>
    <property type="project" value="TreeGrafter"/>
</dbReference>
<dbReference type="EC" id="4.2.3.5" evidence="4 8"/>
<name>A0A7R6VYC9_CARRU</name>
<evidence type="ECO:0000256" key="6">
    <source>
        <dbReference type="ARBA" id="ARBA00023141"/>
    </source>
</evidence>
<sequence>MNNSYGEIIKITTFGESHGLLIGAIIDGFYSNKYIFERVIQLKLNLRKPFTSLFSTQRKELDKIKIFTGIFESKTTGCPILLMIKNHDNNSLDYNNIAKNFRPGHADITYKKKYKNRDFRGGGRSSARETACRVACGALFNNILNNKGILIRSYIKQIGKLKINFNYWKNKINRFFTNIFFIKELKEYINNLKNSSNSISAEIITIINGIPIGMGDPIYKKIDSIIANYILSINASKSIFFGINFKKKNSFNIKDEITKFGFLSNNNGGILGGITNGQPIVFNTIFKPTSSTSKETQTINDKFLETKSKTFGRHDPCVGLRAIPIIESMISTIVINKIIKKKIYE</sequence>
<dbReference type="GO" id="GO:0009423">
    <property type="term" value="P:chorismate biosynthetic process"/>
    <property type="evidence" value="ECO:0007669"/>
    <property type="project" value="UniProtKB-UniRule"/>
</dbReference>
<dbReference type="Gene3D" id="3.60.150.10">
    <property type="entry name" value="Chorismate synthase AroC"/>
    <property type="match status" value="1"/>
</dbReference>
<comment type="similarity">
    <text evidence="3">Belongs to the chorismate synthase family.</text>
</comment>
<comment type="pathway">
    <text evidence="2">Metabolic intermediate biosynthesis; chorismate biosynthesis; chorismate from D-erythrose 4-phosphate and phosphoenolpyruvate: step 7/7.</text>
</comment>
<dbReference type="KEGG" id="crr:CRDco_0900"/>
<dbReference type="Proteomes" id="UP000595596">
    <property type="component" value="Chromosome"/>
</dbReference>
<dbReference type="InterPro" id="IPR035904">
    <property type="entry name" value="Chorismate_synth_AroC_sf"/>
</dbReference>
<keyword evidence="7" id="KW-0456">Lyase</keyword>
<dbReference type="GO" id="GO:0009073">
    <property type="term" value="P:aromatic amino acid family biosynthetic process"/>
    <property type="evidence" value="ECO:0007669"/>
    <property type="project" value="UniProtKB-KW"/>
</dbReference>
<evidence type="ECO:0000256" key="2">
    <source>
        <dbReference type="ARBA" id="ARBA00005044"/>
    </source>
</evidence>
<evidence type="ECO:0000256" key="8">
    <source>
        <dbReference type="NCBIfam" id="TIGR00033"/>
    </source>
</evidence>
<evidence type="ECO:0000256" key="1">
    <source>
        <dbReference type="ARBA" id="ARBA00001914"/>
    </source>
</evidence>
<dbReference type="CDD" id="cd07304">
    <property type="entry name" value="Chorismate_synthase"/>
    <property type="match status" value="1"/>
</dbReference>
<dbReference type="InterPro" id="IPR020541">
    <property type="entry name" value="Chorismate_synthase_CS"/>
</dbReference>
<dbReference type="GO" id="GO:0004107">
    <property type="term" value="F:chorismate synthase activity"/>
    <property type="evidence" value="ECO:0007669"/>
    <property type="project" value="UniProtKB-UniRule"/>
</dbReference>
<evidence type="ECO:0000256" key="5">
    <source>
        <dbReference type="ARBA" id="ARBA00022605"/>
    </source>
</evidence>
<evidence type="ECO:0000256" key="3">
    <source>
        <dbReference type="ARBA" id="ARBA00008014"/>
    </source>
</evidence>
<dbReference type="GO" id="GO:0005829">
    <property type="term" value="C:cytosol"/>
    <property type="evidence" value="ECO:0007669"/>
    <property type="project" value="TreeGrafter"/>
</dbReference>
<dbReference type="SUPFAM" id="SSF103263">
    <property type="entry name" value="Chorismate synthase, AroC"/>
    <property type="match status" value="1"/>
</dbReference>
<dbReference type="Pfam" id="PF01264">
    <property type="entry name" value="Chorismate_synt"/>
    <property type="match status" value="1"/>
</dbReference>
<dbReference type="AlphaFoldDB" id="A0A7R6VYC9"/>
<evidence type="ECO:0000313" key="9">
    <source>
        <dbReference type="EMBL" id="BCG49312.1"/>
    </source>
</evidence>
<accession>A0A7R6VYC9</accession>
<dbReference type="PIRSF" id="PIRSF001456">
    <property type="entry name" value="Chorismate_synth"/>
    <property type="match status" value="1"/>
</dbReference>
<dbReference type="PANTHER" id="PTHR21085">
    <property type="entry name" value="CHORISMATE SYNTHASE"/>
    <property type="match status" value="1"/>
</dbReference>
<comment type="cofactor">
    <cofactor evidence="1">
        <name>FMNH2</name>
        <dbReference type="ChEBI" id="CHEBI:57618"/>
    </cofactor>
</comment>
<dbReference type="RefSeq" id="WP_201329599.1">
    <property type="nucleotide sequence ID" value="NZ_AP023214.1"/>
</dbReference>
<protein>
    <recommendedName>
        <fullName evidence="4 8">Chorismate synthase</fullName>
        <ecNumber evidence="4 8">4.2.3.5</ecNumber>
    </recommendedName>
</protein>
<dbReference type="InterPro" id="IPR000453">
    <property type="entry name" value="Chorismate_synth"/>
</dbReference>
<dbReference type="NCBIfam" id="TIGR00033">
    <property type="entry name" value="aroC"/>
    <property type="match status" value="1"/>
</dbReference>